<dbReference type="EMBL" id="MLHJ01000013">
    <property type="protein sequence ID" value="OOF44612.1"/>
    <property type="molecule type" value="Genomic_DNA"/>
</dbReference>
<keyword evidence="2" id="KW-1185">Reference proteome</keyword>
<accession>A0A1V3IQR7</accession>
<protein>
    <submittedName>
        <fullName evidence="1">Uncharacterized protein</fullName>
    </submittedName>
</protein>
<evidence type="ECO:0000313" key="2">
    <source>
        <dbReference type="Proteomes" id="UP000189433"/>
    </source>
</evidence>
<dbReference type="STRING" id="1908260.BKK50_02070"/>
<name>A0A1V3IQR7_9PAST</name>
<proteinExistence type="predicted"/>
<reference evidence="1 2" key="1">
    <citation type="submission" date="2016-10" db="EMBL/GenBank/DDBJ databases">
        <title>Rodentibacter gen. nov. and new species.</title>
        <authorList>
            <person name="Christensen H."/>
        </authorList>
    </citation>
    <scope>NUCLEOTIDE SEQUENCE [LARGE SCALE GENOMIC DNA]</scope>
    <source>
        <strain evidence="1 2">CCUG17206</strain>
    </source>
</reference>
<dbReference type="AlphaFoldDB" id="A0A1V3IQR7"/>
<dbReference type="Proteomes" id="UP000189433">
    <property type="component" value="Unassembled WGS sequence"/>
</dbReference>
<evidence type="ECO:0000313" key="1">
    <source>
        <dbReference type="EMBL" id="OOF44612.1"/>
    </source>
</evidence>
<dbReference type="RefSeq" id="WP_077414857.1">
    <property type="nucleotide sequence ID" value="NZ_MLHI01000113.1"/>
</dbReference>
<sequence>MHDFHFSRHTSHMALIYLSHFVVLHSPKRAGIARLVQGENLFVQLLHNVEKLVKNRPHFL</sequence>
<organism evidence="1 2">
    <name type="scientific">Rodentibacter rarus</name>
    <dbReference type="NCBI Taxonomy" id="1908260"/>
    <lineage>
        <taxon>Bacteria</taxon>
        <taxon>Pseudomonadati</taxon>
        <taxon>Pseudomonadota</taxon>
        <taxon>Gammaproteobacteria</taxon>
        <taxon>Pasteurellales</taxon>
        <taxon>Pasteurellaceae</taxon>
        <taxon>Rodentibacter</taxon>
    </lineage>
</organism>
<comment type="caution">
    <text evidence="1">The sequence shown here is derived from an EMBL/GenBank/DDBJ whole genome shotgun (WGS) entry which is preliminary data.</text>
</comment>
<gene>
    <name evidence="1" type="ORF">BKK50_02070</name>
</gene>